<name>A0AA39WK22_9PEZI</name>
<keyword evidence="3" id="KW-1185">Reference proteome</keyword>
<organism evidence="2 3">
    <name type="scientific">Immersiella caudata</name>
    <dbReference type="NCBI Taxonomy" id="314043"/>
    <lineage>
        <taxon>Eukaryota</taxon>
        <taxon>Fungi</taxon>
        <taxon>Dikarya</taxon>
        <taxon>Ascomycota</taxon>
        <taxon>Pezizomycotina</taxon>
        <taxon>Sordariomycetes</taxon>
        <taxon>Sordariomycetidae</taxon>
        <taxon>Sordariales</taxon>
        <taxon>Lasiosphaeriaceae</taxon>
        <taxon>Immersiella</taxon>
    </lineage>
</organism>
<dbReference type="GO" id="GO:0016787">
    <property type="term" value="F:hydrolase activity"/>
    <property type="evidence" value="ECO:0007669"/>
    <property type="project" value="InterPro"/>
</dbReference>
<dbReference type="SUPFAM" id="SSF56300">
    <property type="entry name" value="Metallo-dependent phosphatases"/>
    <property type="match status" value="1"/>
</dbReference>
<dbReference type="PANTHER" id="PTHR12905:SF0">
    <property type="entry name" value="CALCINEURIN-LIKE PHOSPHOESTERASE DOMAIN-CONTAINING PROTEIN"/>
    <property type="match status" value="1"/>
</dbReference>
<dbReference type="InterPro" id="IPR051693">
    <property type="entry name" value="UPF0046_metallophosphoest"/>
</dbReference>
<evidence type="ECO:0000313" key="2">
    <source>
        <dbReference type="EMBL" id="KAK0616856.1"/>
    </source>
</evidence>
<proteinExistence type="predicted"/>
<evidence type="ECO:0000259" key="1">
    <source>
        <dbReference type="Pfam" id="PF00149"/>
    </source>
</evidence>
<dbReference type="EMBL" id="JAULSU010000005">
    <property type="protein sequence ID" value="KAK0616856.1"/>
    <property type="molecule type" value="Genomic_DNA"/>
</dbReference>
<comment type="caution">
    <text evidence="2">The sequence shown here is derived from an EMBL/GenBank/DDBJ whole genome shotgun (WGS) entry which is preliminary data.</text>
</comment>
<accession>A0AA39WK22</accession>
<evidence type="ECO:0000313" key="3">
    <source>
        <dbReference type="Proteomes" id="UP001175000"/>
    </source>
</evidence>
<dbReference type="PANTHER" id="PTHR12905">
    <property type="entry name" value="METALLOPHOSPHOESTERASE"/>
    <property type="match status" value="1"/>
</dbReference>
<reference evidence="2" key="1">
    <citation type="submission" date="2023-06" db="EMBL/GenBank/DDBJ databases">
        <title>Genome-scale phylogeny and comparative genomics of the fungal order Sordariales.</title>
        <authorList>
            <consortium name="Lawrence Berkeley National Laboratory"/>
            <person name="Hensen N."/>
            <person name="Bonometti L."/>
            <person name="Westerberg I."/>
            <person name="Brannstrom I.O."/>
            <person name="Guillou S."/>
            <person name="Cros-Aarteil S."/>
            <person name="Calhoun S."/>
            <person name="Haridas S."/>
            <person name="Kuo A."/>
            <person name="Mondo S."/>
            <person name="Pangilinan J."/>
            <person name="Riley R."/>
            <person name="Labutti K."/>
            <person name="Andreopoulos B."/>
            <person name="Lipzen A."/>
            <person name="Chen C."/>
            <person name="Yanf M."/>
            <person name="Daum C."/>
            <person name="Ng V."/>
            <person name="Clum A."/>
            <person name="Steindorff A."/>
            <person name="Ohm R."/>
            <person name="Martin F."/>
            <person name="Silar P."/>
            <person name="Natvig D."/>
            <person name="Lalanne C."/>
            <person name="Gautier V."/>
            <person name="Ament-Velasquez S.L."/>
            <person name="Kruys A."/>
            <person name="Hutchinson M.I."/>
            <person name="Powell A.J."/>
            <person name="Barry K."/>
            <person name="Miller A.N."/>
            <person name="Grigoriev I.V."/>
            <person name="Debuchy R."/>
            <person name="Gladieux P."/>
            <person name="Thoren M.H."/>
            <person name="Johannesson H."/>
        </authorList>
    </citation>
    <scope>NUCLEOTIDE SEQUENCE</scope>
    <source>
        <strain evidence="2">CBS 606.72</strain>
    </source>
</reference>
<feature type="domain" description="Calcineurin-like phosphoesterase" evidence="1">
    <location>
        <begin position="33"/>
        <end position="158"/>
    </location>
</feature>
<dbReference type="AlphaFoldDB" id="A0AA39WK22"/>
<sequence>MGRTNGLDDLLFGSFRTVSVVYISDTHNTQPELPDGDILIHAGDLTDGGTLSELQATLDWLRSQLHRHKIAIAGNPRPASQQNAERAQLEWGDTVYLQDSSTTVVCSNWGQLKIYGSPRTPKMGNWAFQCPRGQDLWENTIPDDIDVLVTHGPPRAHLDLFNIGCDDLLREVWRFRPRLHVLLDTCMAVYERAVMQRGGLVNSALACWRFVLGAFGRPGTLLVNAAIVGGLRDTGLREPIKVYI</sequence>
<protein>
    <recommendedName>
        <fullName evidence="1">Calcineurin-like phosphoesterase domain-containing protein</fullName>
    </recommendedName>
</protein>
<dbReference type="Proteomes" id="UP001175000">
    <property type="component" value="Unassembled WGS sequence"/>
</dbReference>
<dbReference type="InterPro" id="IPR004843">
    <property type="entry name" value="Calcineurin-like_PHP"/>
</dbReference>
<dbReference type="CDD" id="cd07379">
    <property type="entry name" value="MPP_239FB"/>
    <property type="match status" value="1"/>
</dbReference>
<dbReference type="Gene3D" id="3.60.21.10">
    <property type="match status" value="1"/>
</dbReference>
<dbReference type="Pfam" id="PF00149">
    <property type="entry name" value="Metallophos"/>
    <property type="match status" value="1"/>
</dbReference>
<gene>
    <name evidence="2" type="ORF">B0T14DRAFT_538600</name>
</gene>
<dbReference type="InterPro" id="IPR029052">
    <property type="entry name" value="Metallo-depent_PP-like"/>
</dbReference>